<gene>
    <name evidence="2" type="ORF">GYMLUDRAFT_64577</name>
</gene>
<reference evidence="2 3" key="1">
    <citation type="submission" date="2014-04" db="EMBL/GenBank/DDBJ databases">
        <title>Evolutionary Origins and Diversification of the Mycorrhizal Mutualists.</title>
        <authorList>
            <consortium name="DOE Joint Genome Institute"/>
            <consortium name="Mycorrhizal Genomics Consortium"/>
            <person name="Kohler A."/>
            <person name="Kuo A."/>
            <person name="Nagy L.G."/>
            <person name="Floudas D."/>
            <person name="Copeland A."/>
            <person name="Barry K.W."/>
            <person name="Cichocki N."/>
            <person name="Veneault-Fourrey C."/>
            <person name="LaButti K."/>
            <person name="Lindquist E.A."/>
            <person name="Lipzen A."/>
            <person name="Lundell T."/>
            <person name="Morin E."/>
            <person name="Murat C."/>
            <person name="Riley R."/>
            <person name="Ohm R."/>
            <person name="Sun H."/>
            <person name="Tunlid A."/>
            <person name="Henrissat B."/>
            <person name="Grigoriev I.V."/>
            <person name="Hibbett D.S."/>
            <person name="Martin F."/>
        </authorList>
    </citation>
    <scope>NUCLEOTIDE SEQUENCE [LARGE SCALE GENOMIC DNA]</scope>
    <source>
        <strain evidence="2 3">FD-317 M1</strain>
    </source>
</reference>
<name>A0A0D0BBZ4_9AGAR</name>
<dbReference type="EMBL" id="KN834852">
    <property type="protein sequence ID" value="KIK51906.1"/>
    <property type="molecule type" value="Genomic_DNA"/>
</dbReference>
<protein>
    <submittedName>
        <fullName evidence="2">Uncharacterized protein</fullName>
    </submittedName>
</protein>
<proteinExistence type="predicted"/>
<sequence>MSYLSSVCGCSFKQSQDCISHIKLKKDVVHIQYIEAQSEKLTANFANAVKTSAVATSTISSNHPPMLEAPLVQVNDMDSNDLPSSAAIAIDTDNDNDSASIKSSPAELVKDCKDEINE</sequence>
<organism evidence="2 3">
    <name type="scientific">Collybiopsis luxurians FD-317 M1</name>
    <dbReference type="NCBI Taxonomy" id="944289"/>
    <lineage>
        <taxon>Eukaryota</taxon>
        <taxon>Fungi</taxon>
        <taxon>Dikarya</taxon>
        <taxon>Basidiomycota</taxon>
        <taxon>Agaricomycotina</taxon>
        <taxon>Agaricomycetes</taxon>
        <taxon>Agaricomycetidae</taxon>
        <taxon>Agaricales</taxon>
        <taxon>Marasmiineae</taxon>
        <taxon>Omphalotaceae</taxon>
        <taxon>Collybiopsis</taxon>
        <taxon>Collybiopsis luxurians</taxon>
    </lineage>
</organism>
<dbReference type="HOGENOM" id="CLU_2073418_0_0_1"/>
<evidence type="ECO:0000313" key="2">
    <source>
        <dbReference type="EMBL" id="KIK51906.1"/>
    </source>
</evidence>
<accession>A0A0D0BBZ4</accession>
<keyword evidence="3" id="KW-1185">Reference proteome</keyword>
<dbReference type="Proteomes" id="UP000053593">
    <property type="component" value="Unassembled WGS sequence"/>
</dbReference>
<feature type="compositionally biased region" description="Low complexity" evidence="1">
    <location>
        <begin position="89"/>
        <end position="101"/>
    </location>
</feature>
<dbReference type="AlphaFoldDB" id="A0A0D0BBZ4"/>
<feature type="region of interest" description="Disordered" evidence="1">
    <location>
        <begin position="89"/>
        <end position="118"/>
    </location>
</feature>
<evidence type="ECO:0000256" key="1">
    <source>
        <dbReference type="SAM" id="MobiDB-lite"/>
    </source>
</evidence>
<dbReference type="OrthoDB" id="10634266at2759"/>
<feature type="compositionally biased region" description="Basic and acidic residues" evidence="1">
    <location>
        <begin position="108"/>
        <end position="118"/>
    </location>
</feature>
<evidence type="ECO:0000313" key="3">
    <source>
        <dbReference type="Proteomes" id="UP000053593"/>
    </source>
</evidence>